<keyword evidence="1" id="KW-0472">Membrane</keyword>
<reference evidence="2 3" key="1">
    <citation type="journal article" date="2018" name="Nat. Ecol. Evol.">
        <title>Pezizomycetes genomes reveal the molecular basis of ectomycorrhizal truffle lifestyle.</title>
        <authorList>
            <person name="Murat C."/>
            <person name="Payen T."/>
            <person name="Noel B."/>
            <person name="Kuo A."/>
            <person name="Morin E."/>
            <person name="Chen J."/>
            <person name="Kohler A."/>
            <person name="Krizsan K."/>
            <person name="Balestrini R."/>
            <person name="Da Silva C."/>
            <person name="Montanini B."/>
            <person name="Hainaut M."/>
            <person name="Levati E."/>
            <person name="Barry K.W."/>
            <person name="Belfiori B."/>
            <person name="Cichocki N."/>
            <person name="Clum A."/>
            <person name="Dockter R.B."/>
            <person name="Fauchery L."/>
            <person name="Guy J."/>
            <person name="Iotti M."/>
            <person name="Le Tacon F."/>
            <person name="Lindquist E.A."/>
            <person name="Lipzen A."/>
            <person name="Malagnac F."/>
            <person name="Mello A."/>
            <person name="Molinier V."/>
            <person name="Miyauchi S."/>
            <person name="Poulain J."/>
            <person name="Riccioni C."/>
            <person name="Rubini A."/>
            <person name="Sitrit Y."/>
            <person name="Splivallo R."/>
            <person name="Traeger S."/>
            <person name="Wang M."/>
            <person name="Zifcakova L."/>
            <person name="Wipf D."/>
            <person name="Zambonelli A."/>
            <person name="Paolocci F."/>
            <person name="Nowrousian M."/>
            <person name="Ottonello S."/>
            <person name="Baldrian P."/>
            <person name="Spatafora J.W."/>
            <person name="Henrissat B."/>
            <person name="Nagy L.G."/>
            <person name="Aury J.M."/>
            <person name="Wincker P."/>
            <person name="Grigoriev I.V."/>
            <person name="Bonfante P."/>
            <person name="Martin F.M."/>
        </authorList>
    </citation>
    <scope>NUCLEOTIDE SEQUENCE [LARGE SCALE GENOMIC DNA]</scope>
    <source>
        <strain evidence="2 3">RN42</strain>
    </source>
</reference>
<evidence type="ECO:0000256" key="1">
    <source>
        <dbReference type="SAM" id="Phobius"/>
    </source>
</evidence>
<name>A0A3N4I407_ASCIM</name>
<dbReference type="Proteomes" id="UP000275078">
    <property type="component" value="Unassembled WGS sequence"/>
</dbReference>
<protein>
    <submittedName>
        <fullName evidence="2">Uncharacterized protein</fullName>
    </submittedName>
</protein>
<sequence length="74" mass="8622">MFGFLRGYRTLLRITCYHIYLPICFLLILLWLVITYVTLFVSLLWCQCRCLMSLAGRREFGGCLGMVGHELIVT</sequence>
<keyword evidence="3" id="KW-1185">Reference proteome</keyword>
<keyword evidence="1" id="KW-1133">Transmembrane helix</keyword>
<keyword evidence="1" id="KW-0812">Transmembrane</keyword>
<dbReference type="EMBL" id="ML119705">
    <property type="protein sequence ID" value="RPA78911.1"/>
    <property type="molecule type" value="Genomic_DNA"/>
</dbReference>
<evidence type="ECO:0000313" key="2">
    <source>
        <dbReference type="EMBL" id="RPA78911.1"/>
    </source>
</evidence>
<gene>
    <name evidence="2" type="ORF">BJ508DRAFT_150797</name>
</gene>
<dbReference type="AlphaFoldDB" id="A0A3N4I407"/>
<accession>A0A3N4I407</accession>
<proteinExistence type="predicted"/>
<organism evidence="2 3">
    <name type="scientific">Ascobolus immersus RN42</name>
    <dbReference type="NCBI Taxonomy" id="1160509"/>
    <lineage>
        <taxon>Eukaryota</taxon>
        <taxon>Fungi</taxon>
        <taxon>Dikarya</taxon>
        <taxon>Ascomycota</taxon>
        <taxon>Pezizomycotina</taxon>
        <taxon>Pezizomycetes</taxon>
        <taxon>Pezizales</taxon>
        <taxon>Ascobolaceae</taxon>
        <taxon>Ascobolus</taxon>
    </lineage>
</organism>
<feature type="transmembrane region" description="Helical" evidence="1">
    <location>
        <begin position="20"/>
        <end position="45"/>
    </location>
</feature>
<evidence type="ECO:0000313" key="3">
    <source>
        <dbReference type="Proteomes" id="UP000275078"/>
    </source>
</evidence>